<evidence type="ECO:0000313" key="1">
    <source>
        <dbReference type="EMBL" id="MCA6063702.1"/>
    </source>
</evidence>
<reference evidence="1 2" key="1">
    <citation type="submission" date="2020-12" db="EMBL/GenBank/DDBJ databases">
        <title>Novel Thalassolituus-related marine hydrocarbonoclastic bacteria mediated algae-derived hydrocarbons mineralization in twilight zone of the northern South China Sea.</title>
        <authorList>
            <person name="Dong C."/>
        </authorList>
    </citation>
    <scope>NUCLEOTIDE SEQUENCE [LARGE SCALE GENOMIC DNA]</scope>
    <source>
        <strain evidence="1 2">IMCC1826</strain>
    </source>
</reference>
<proteinExistence type="predicted"/>
<name>A0ABS7ZPT7_9GAMM</name>
<dbReference type="EMBL" id="JAEDAH010000043">
    <property type="protein sequence ID" value="MCA6063702.1"/>
    <property type="molecule type" value="Genomic_DNA"/>
</dbReference>
<comment type="caution">
    <text evidence="1">The sequence shown here is derived from an EMBL/GenBank/DDBJ whole genome shotgun (WGS) entry which is preliminary data.</text>
</comment>
<dbReference type="RefSeq" id="WP_225673961.1">
    <property type="nucleotide sequence ID" value="NZ_JAEDAH010000043.1"/>
</dbReference>
<sequence length="90" mass="10049">MNKDLSVIVPQLGVEVLVDGQRGFVAAWLDKLPAELFFGELAEETLVITFAGERYQYTSREYCSHLQVALDNELVVLPACEVSIAVMCRE</sequence>
<accession>A0ABS7ZPT7</accession>
<protein>
    <submittedName>
        <fullName evidence="1">Uncharacterized protein</fullName>
    </submittedName>
</protein>
<keyword evidence="2" id="KW-1185">Reference proteome</keyword>
<dbReference type="Proteomes" id="UP000714380">
    <property type="component" value="Unassembled WGS sequence"/>
</dbReference>
<gene>
    <name evidence="1" type="ORF">I9W95_08780</name>
</gene>
<evidence type="ECO:0000313" key="2">
    <source>
        <dbReference type="Proteomes" id="UP000714380"/>
    </source>
</evidence>
<organism evidence="1 2">
    <name type="scientific">Thalassolituus marinus</name>
    <dbReference type="NCBI Taxonomy" id="671053"/>
    <lineage>
        <taxon>Bacteria</taxon>
        <taxon>Pseudomonadati</taxon>
        <taxon>Pseudomonadota</taxon>
        <taxon>Gammaproteobacteria</taxon>
        <taxon>Oceanospirillales</taxon>
        <taxon>Oceanospirillaceae</taxon>
        <taxon>Thalassolituus</taxon>
    </lineage>
</organism>